<reference evidence="2 3" key="1">
    <citation type="submission" date="2020-08" db="EMBL/GenBank/DDBJ databases">
        <authorList>
            <person name="Mo P."/>
        </authorList>
    </citation>
    <scope>NUCLEOTIDE SEQUENCE [LARGE SCALE GENOMIC DNA]</scope>
    <source>
        <strain evidence="2 3">CGMCC 4.1532</strain>
    </source>
</reference>
<organism evidence="2 3">
    <name type="scientific">Pseudonocardia petroleophila</name>
    <dbReference type="NCBI Taxonomy" id="37331"/>
    <lineage>
        <taxon>Bacteria</taxon>
        <taxon>Bacillati</taxon>
        <taxon>Actinomycetota</taxon>
        <taxon>Actinomycetes</taxon>
        <taxon>Pseudonocardiales</taxon>
        <taxon>Pseudonocardiaceae</taxon>
        <taxon>Pseudonocardia</taxon>
    </lineage>
</organism>
<dbReference type="InterPro" id="IPR011033">
    <property type="entry name" value="PRC_barrel-like_sf"/>
</dbReference>
<dbReference type="Proteomes" id="UP000515728">
    <property type="component" value="Chromosome"/>
</dbReference>
<sequence length="215" mass="23140">MISDRDRRALADIERQTHALDPELCDRLRGPGRGAGRGARLLDRATSIPAIADWALALGAALRLGMSLTSSAWTRRSSGREDRRHDRSPHGRSAADAPTVFRMRELRSEDLLGATAWYRDGSRIGPVTGVHVDADFGRPVWASVPDRRLVPLCRAELTADRRLLVALPTPVVETAPPLPPGVQEIDRAFEDALYAHYAAALLGVAGGGVGGRSSG</sequence>
<dbReference type="Pfam" id="PF11239">
    <property type="entry name" value="DUF3040"/>
    <property type="match status" value="1"/>
</dbReference>
<dbReference type="EMBL" id="CP060131">
    <property type="protein sequence ID" value="QNG52723.1"/>
    <property type="molecule type" value="Genomic_DNA"/>
</dbReference>
<evidence type="ECO:0000256" key="1">
    <source>
        <dbReference type="SAM" id="MobiDB-lite"/>
    </source>
</evidence>
<gene>
    <name evidence="2" type="ORF">H6H00_01215</name>
</gene>
<keyword evidence="3" id="KW-1185">Reference proteome</keyword>
<dbReference type="InterPro" id="IPR021401">
    <property type="entry name" value="DUF3040"/>
</dbReference>
<dbReference type="KEGG" id="ppel:H6H00_01215"/>
<proteinExistence type="predicted"/>
<dbReference type="SUPFAM" id="SSF50346">
    <property type="entry name" value="PRC-barrel domain"/>
    <property type="match status" value="1"/>
</dbReference>
<feature type="region of interest" description="Disordered" evidence="1">
    <location>
        <begin position="73"/>
        <end position="96"/>
    </location>
</feature>
<name>A0A7G7MIW2_9PSEU</name>
<feature type="compositionally biased region" description="Basic and acidic residues" evidence="1">
    <location>
        <begin position="78"/>
        <end position="89"/>
    </location>
</feature>
<dbReference type="AlphaFoldDB" id="A0A7G7MIW2"/>
<accession>A0A7G7MIW2</accession>
<evidence type="ECO:0000313" key="2">
    <source>
        <dbReference type="EMBL" id="QNG52723.1"/>
    </source>
</evidence>
<evidence type="ECO:0000313" key="3">
    <source>
        <dbReference type="Proteomes" id="UP000515728"/>
    </source>
</evidence>
<protein>
    <submittedName>
        <fullName evidence="2">DUF3040 domain-containing protein</fullName>
    </submittedName>
</protein>